<dbReference type="RefSeq" id="WP_110250783.1">
    <property type="nucleotide sequence ID" value="NZ_QJJR01000003.1"/>
</dbReference>
<dbReference type="InterPro" id="IPR035917">
    <property type="entry name" value="YjbQ-like_sf"/>
</dbReference>
<organism evidence="2 3">
    <name type="scientific">Streptohalobacillus salinus</name>
    <dbReference type="NCBI Taxonomy" id="621096"/>
    <lineage>
        <taxon>Bacteria</taxon>
        <taxon>Bacillati</taxon>
        <taxon>Bacillota</taxon>
        <taxon>Bacilli</taxon>
        <taxon>Bacillales</taxon>
        <taxon>Bacillaceae</taxon>
        <taxon>Streptohalobacillus</taxon>
    </lineage>
</organism>
<comment type="similarity">
    <text evidence="1">Belongs to the UPF0047 family.</text>
</comment>
<gene>
    <name evidence="2" type="ORF">DES38_103172</name>
</gene>
<evidence type="ECO:0000313" key="2">
    <source>
        <dbReference type="EMBL" id="PXW92153.1"/>
    </source>
</evidence>
<protein>
    <submittedName>
        <fullName evidence="2">Secondary thiamine-phosphate synthase enzyme</fullName>
    </submittedName>
</protein>
<dbReference type="Proteomes" id="UP000247922">
    <property type="component" value="Unassembled WGS sequence"/>
</dbReference>
<dbReference type="Pfam" id="PF01894">
    <property type="entry name" value="YjbQ"/>
    <property type="match status" value="1"/>
</dbReference>
<dbReference type="AlphaFoldDB" id="A0A2V3WFX1"/>
<dbReference type="OrthoDB" id="9801725at2"/>
<evidence type="ECO:0000313" key="3">
    <source>
        <dbReference type="Proteomes" id="UP000247922"/>
    </source>
</evidence>
<keyword evidence="3" id="KW-1185">Reference proteome</keyword>
<accession>A0A2V3WFX1</accession>
<dbReference type="PIRSF" id="PIRSF004681">
    <property type="entry name" value="UCP004681"/>
    <property type="match status" value="1"/>
</dbReference>
<dbReference type="EMBL" id="QJJR01000003">
    <property type="protein sequence ID" value="PXW92153.1"/>
    <property type="molecule type" value="Genomic_DNA"/>
</dbReference>
<dbReference type="PANTHER" id="PTHR30615:SF8">
    <property type="entry name" value="UPF0047 PROTEIN C4A8.02C"/>
    <property type="match status" value="1"/>
</dbReference>
<reference evidence="2 3" key="1">
    <citation type="submission" date="2018-05" db="EMBL/GenBank/DDBJ databases">
        <title>Genomic Encyclopedia of Type Strains, Phase IV (KMG-IV): sequencing the most valuable type-strain genomes for metagenomic binning, comparative biology and taxonomic classification.</title>
        <authorList>
            <person name="Goeker M."/>
        </authorList>
    </citation>
    <scope>NUCLEOTIDE SEQUENCE [LARGE SCALE GENOMIC DNA]</scope>
    <source>
        <strain evidence="2 3">DSM 22440</strain>
    </source>
</reference>
<dbReference type="NCBIfam" id="TIGR00149">
    <property type="entry name" value="TIGR00149_YjbQ"/>
    <property type="match status" value="1"/>
</dbReference>
<comment type="caution">
    <text evidence="2">The sequence shown here is derived from an EMBL/GenBank/DDBJ whole genome shotgun (WGS) entry which is preliminary data.</text>
</comment>
<dbReference type="Gene3D" id="2.60.120.460">
    <property type="entry name" value="YjbQ-like"/>
    <property type="match status" value="1"/>
</dbReference>
<sequence length="135" mass="15274">MFTQLNIATTKHAEMIEVTHQVQNCIEKLGVKNGTVLVSSLHTTAGLTVNENADPDVKIDFLNRLEHVFPWEDPQDRHIEGNTAAHLKTSLVGHAQTLVIKDGNLLLGRWQGLYFCEFDGPRDRTIHLKFMLDED</sequence>
<dbReference type="SUPFAM" id="SSF111038">
    <property type="entry name" value="YjbQ-like"/>
    <property type="match status" value="1"/>
</dbReference>
<dbReference type="InterPro" id="IPR001602">
    <property type="entry name" value="UPF0047_YjbQ-like"/>
</dbReference>
<dbReference type="PANTHER" id="PTHR30615">
    <property type="entry name" value="UNCHARACTERIZED PROTEIN YJBQ-RELATED"/>
    <property type="match status" value="1"/>
</dbReference>
<name>A0A2V3WFX1_9BACI</name>
<proteinExistence type="inferred from homology"/>
<evidence type="ECO:0000256" key="1">
    <source>
        <dbReference type="ARBA" id="ARBA00005534"/>
    </source>
</evidence>